<dbReference type="SUPFAM" id="SSF54523">
    <property type="entry name" value="Pili subunits"/>
    <property type="match status" value="1"/>
</dbReference>
<dbReference type="InterPro" id="IPR045584">
    <property type="entry name" value="Pilin-like"/>
</dbReference>
<dbReference type="Pfam" id="PF22150">
    <property type="entry name" value="Tt1218-like"/>
    <property type="match status" value="1"/>
</dbReference>
<keyword evidence="1" id="KW-1133">Transmembrane helix</keyword>
<evidence type="ECO:0000313" key="3">
    <source>
        <dbReference type="EMBL" id="PWQ98933.1"/>
    </source>
</evidence>
<dbReference type="Proteomes" id="UP000245506">
    <property type="component" value="Unassembled WGS sequence"/>
</dbReference>
<dbReference type="EMBL" id="QGKL01000009">
    <property type="protein sequence ID" value="PWQ98933.1"/>
    <property type="molecule type" value="Genomic_DNA"/>
</dbReference>
<keyword evidence="1" id="KW-0812">Transmembrane</keyword>
<dbReference type="InterPro" id="IPR054402">
    <property type="entry name" value="Tt1218-like_dom"/>
</dbReference>
<keyword evidence="1" id="KW-0472">Membrane</keyword>
<evidence type="ECO:0000259" key="2">
    <source>
        <dbReference type="Pfam" id="PF22150"/>
    </source>
</evidence>
<gene>
    <name evidence="3" type="primary">pilV</name>
    <name evidence="3" type="ORF">DKT75_01865</name>
</gene>
<accession>A0A317CN84</accession>
<evidence type="ECO:0000313" key="4">
    <source>
        <dbReference type="Proteomes" id="UP000245506"/>
    </source>
</evidence>
<reference evidence="3 4" key="1">
    <citation type="submission" date="2018-05" db="EMBL/GenBank/DDBJ databases">
        <title>Leucothrix arctica sp. nov., isolated from Arctic seawater.</title>
        <authorList>
            <person name="Choi A."/>
            <person name="Baek K."/>
        </authorList>
    </citation>
    <scope>NUCLEOTIDE SEQUENCE [LARGE SCALE GENOMIC DNA]</scope>
    <source>
        <strain evidence="3 4">IMCC9719</strain>
    </source>
</reference>
<organism evidence="3 4">
    <name type="scientific">Leucothrix arctica</name>
    <dbReference type="NCBI Taxonomy" id="1481894"/>
    <lineage>
        <taxon>Bacteria</taxon>
        <taxon>Pseudomonadati</taxon>
        <taxon>Pseudomonadota</taxon>
        <taxon>Gammaproteobacteria</taxon>
        <taxon>Thiotrichales</taxon>
        <taxon>Thiotrichaceae</taxon>
        <taxon>Leucothrix</taxon>
    </lineage>
</organism>
<dbReference type="AlphaFoldDB" id="A0A317CN84"/>
<feature type="domain" description="Type IV pilin Tt1218-like" evidence="2">
    <location>
        <begin position="32"/>
        <end position="106"/>
    </location>
</feature>
<dbReference type="NCBIfam" id="TIGR02523">
    <property type="entry name" value="type_IV_pilV"/>
    <property type="match status" value="1"/>
</dbReference>
<proteinExistence type="predicted"/>
<comment type="caution">
    <text evidence="3">The sequence shown here is derived from an EMBL/GenBank/DDBJ whole genome shotgun (WGS) entry which is preliminary data.</text>
</comment>
<name>A0A317CN84_9GAMM</name>
<dbReference type="OrthoDB" id="5624866at2"/>
<dbReference type="PROSITE" id="PS00409">
    <property type="entry name" value="PROKAR_NTER_METHYL"/>
    <property type="match status" value="1"/>
</dbReference>
<dbReference type="Pfam" id="PF07963">
    <property type="entry name" value="N_methyl"/>
    <property type="match status" value="1"/>
</dbReference>
<sequence length="174" mass="18073">MHYSSSQRGFSLIEVLVAVVIVAIGLVGVAGMQFVGLKGNQQAFSKNQAAHHVQALLERMRSNPNGVSAGNYVVDSSTLNCSLAPAANCGLSTATCSSEDMANYDLFSAYCGKTGNAFAGMKGGLSNASLNITCAAGCDDGLTFSLAWDEQKLGEENSGSVTVPRELVINTVIK</sequence>
<dbReference type="Gene3D" id="3.30.700.10">
    <property type="entry name" value="Glycoprotein, Type 4 Pilin"/>
    <property type="match status" value="1"/>
</dbReference>
<dbReference type="InterPro" id="IPR013362">
    <property type="entry name" value="Pilus_4_PilV"/>
</dbReference>
<dbReference type="RefSeq" id="WP_109821739.1">
    <property type="nucleotide sequence ID" value="NZ_QGKL01000009.1"/>
</dbReference>
<protein>
    <submittedName>
        <fullName evidence="3">Type IV pilus modification protein PilV</fullName>
    </submittedName>
</protein>
<dbReference type="InterPro" id="IPR012902">
    <property type="entry name" value="N_methyl_site"/>
</dbReference>
<keyword evidence="4" id="KW-1185">Reference proteome</keyword>
<dbReference type="NCBIfam" id="TIGR02532">
    <property type="entry name" value="IV_pilin_GFxxxE"/>
    <property type="match status" value="1"/>
</dbReference>
<feature type="transmembrane region" description="Helical" evidence="1">
    <location>
        <begin position="12"/>
        <end position="35"/>
    </location>
</feature>
<evidence type="ECO:0000256" key="1">
    <source>
        <dbReference type="SAM" id="Phobius"/>
    </source>
</evidence>